<sequence>MNAEPATTPRPSNRARNRRPTIGFLTPHIAGDGLGANVWNGVMNAAKEYDVNIICFIGGELRSHQEFQDQANVLYELANSGNVDGLILWGSTLRNFIGPEAFETFCARFGRLPFVELDGIPKSVAESHGYQGMYLAVLHLLETHKCRRVAFIPGASGNTETHYRYQAYVDALQAHNIPLDPRLVAPPDYWDEASGRQAVRILLDQRRVTFEAIAAANDRLAIGAIETLQEWGIRVPYDVAVVGFDNNPDGQYITPPLTTVPYPTDAMGLRAVKTLLRKIKAEAREAESNIQPSLVIRQSCGCVNPSVTRAGLEVVSHPPIPGGLQGIMAQKETLLTEMLRSLNNASLQEWVAQVVEAFLLELCQPSPPIFLSTLDDILGRVISMNGDVADWQNVISALRQQTLGFLADEEARVRAENLFGQARVLIGEVVRRYKGFRNLRAKQQMNTLRKITAKLISAFDVQELVATIASELPYLNIPSCYLTLYERPEAPMEWGRLLMAYQNGQVELLPDGVRFPASDIIPAQFWPETRRYIMVVESLYHQQDQLGFIVFESGPTDGGVYAILRDLLSSALQGALLVQQVQTHSAELARTNAELARKQYILDAFMENVPDAIYFKDRESRIIRANQAHARRVGLSEPADVVGKTDFDFFSEHEARLRYMQEQEIIRNGQPLIGFEEHRKWFDGHDSWSLVTKMPLRDEHDAIIGTFGISRDITTLKEAQASLERAYEEIRTLNNQLREENLRYYMKASLLSMPFETSLTDIRAMMKETWTAPWLSIVLFKLFFPNQHHKQNHCSAEKILTNLRCQYDEYAQNHALLGMFHQLTACEAALILNIHDPAHIAPLCAFLEAQGQAFIQACGVALVIGIGKEVTSLEDVHESYEVAQQALLARQNIWGAQILTERDAEQSKQEALLFWLPVEQENQLITAVTAGQQTAAAACLRRIFEKNALEQARYQKGSALYERCLRILSKVLAQHPLPEKIARNDELLQFFRAHKPEMLTELQERLLDIFKQVSGFYRQYHQQRADMLLQKLLRYFEQHYADSGLSLISLSEHFKLTPSYISEYFKDHTGLKYVEYLATLRIKKAKELMNADPELNIADICTRVGFANVETFIRTFKRLEGTSPGKYRKHTS</sequence>
<dbReference type="SUPFAM" id="SSF53822">
    <property type="entry name" value="Periplasmic binding protein-like I"/>
    <property type="match status" value="1"/>
</dbReference>
<dbReference type="InterPro" id="IPR013656">
    <property type="entry name" value="PAS_4"/>
</dbReference>
<evidence type="ECO:0000259" key="5">
    <source>
        <dbReference type="PROSITE" id="PS01124"/>
    </source>
</evidence>
<dbReference type="HOGENOM" id="CLU_278828_0_0_0"/>
<keyword evidence="8" id="KW-1185">Reference proteome</keyword>
<dbReference type="PROSITE" id="PS01124">
    <property type="entry name" value="HTH_ARAC_FAMILY_2"/>
    <property type="match status" value="1"/>
</dbReference>
<keyword evidence="4" id="KW-0175">Coiled coil</keyword>
<dbReference type="CDD" id="cd06267">
    <property type="entry name" value="PBP1_LacI_sugar_binding-like"/>
    <property type="match status" value="1"/>
</dbReference>
<evidence type="ECO:0000256" key="1">
    <source>
        <dbReference type="ARBA" id="ARBA00023015"/>
    </source>
</evidence>
<dbReference type="Pfam" id="PF13377">
    <property type="entry name" value="Peripla_BP_3"/>
    <property type="match status" value="1"/>
</dbReference>
<evidence type="ECO:0000259" key="6">
    <source>
        <dbReference type="PROSITE" id="PS50113"/>
    </source>
</evidence>
<dbReference type="InterPro" id="IPR009057">
    <property type="entry name" value="Homeodomain-like_sf"/>
</dbReference>
<evidence type="ECO:0000256" key="3">
    <source>
        <dbReference type="ARBA" id="ARBA00023163"/>
    </source>
</evidence>
<dbReference type="SMART" id="SM00342">
    <property type="entry name" value="HTH_ARAC"/>
    <property type="match status" value="1"/>
</dbReference>
<dbReference type="GO" id="GO:0016301">
    <property type="term" value="F:kinase activity"/>
    <property type="evidence" value="ECO:0007669"/>
    <property type="project" value="UniProtKB-KW"/>
</dbReference>
<gene>
    <name evidence="7" type="ORF">U14_02004</name>
</gene>
<feature type="coiled-coil region" evidence="4">
    <location>
        <begin position="716"/>
        <end position="743"/>
    </location>
</feature>
<dbReference type="InterPro" id="IPR046335">
    <property type="entry name" value="LacI/GalR-like_sensor"/>
</dbReference>
<keyword evidence="7" id="KW-0418">Kinase</keyword>
<dbReference type="Pfam" id="PF08448">
    <property type="entry name" value="PAS_4"/>
    <property type="match status" value="1"/>
</dbReference>
<feature type="domain" description="HTH araC/xylS-type" evidence="5">
    <location>
        <begin position="1030"/>
        <end position="1130"/>
    </location>
</feature>
<feature type="domain" description="PAC" evidence="6">
    <location>
        <begin position="673"/>
        <end position="725"/>
    </location>
</feature>
<dbReference type="AlphaFoldDB" id="A0A0S6VTA3"/>
<dbReference type="EMBL" id="DF820456">
    <property type="protein sequence ID" value="GAK50763.1"/>
    <property type="molecule type" value="Genomic_DNA"/>
</dbReference>
<keyword evidence="1" id="KW-0805">Transcription regulation</keyword>
<dbReference type="InterPro" id="IPR018062">
    <property type="entry name" value="HTH_AraC-typ_CS"/>
</dbReference>
<keyword evidence="7" id="KW-0808">Transferase</keyword>
<evidence type="ECO:0000313" key="7">
    <source>
        <dbReference type="EMBL" id="GAK50763.1"/>
    </source>
</evidence>
<dbReference type="GO" id="GO:0000976">
    <property type="term" value="F:transcription cis-regulatory region binding"/>
    <property type="evidence" value="ECO:0007669"/>
    <property type="project" value="TreeGrafter"/>
</dbReference>
<dbReference type="InterPro" id="IPR028082">
    <property type="entry name" value="Peripla_BP_I"/>
</dbReference>
<dbReference type="Gene3D" id="1.10.10.60">
    <property type="entry name" value="Homeodomain-like"/>
    <property type="match status" value="2"/>
</dbReference>
<proteinExistence type="predicted"/>
<dbReference type="InterPro" id="IPR000700">
    <property type="entry name" value="PAS-assoc_C"/>
</dbReference>
<dbReference type="Proteomes" id="UP000030700">
    <property type="component" value="Unassembled WGS sequence"/>
</dbReference>
<dbReference type="PROSITE" id="PS00041">
    <property type="entry name" value="HTH_ARAC_FAMILY_1"/>
    <property type="match status" value="1"/>
</dbReference>
<dbReference type="InterPro" id="IPR000014">
    <property type="entry name" value="PAS"/>
</dbReference>
<dbReference type="SUPFAM" id="SSF55785">
    <property type="entry name" value="PYP-like sensor domain (PAS domain)"/>
    <property type="match status" value="1"/>
</dbReference>
<dbReference type="GO" id="GO:0003700">
    <property type="term" value="F:DNA-binding transcription factor activity"/>
    <property type="evidence" value="ECO:0007669"/>
    <property type="project" value="InterPro"/>
</dbReference>
<dbReference type="InterPro" id="IPR035965">
    <property type="entry name" value="PAS-like_dom_sf"/>
</dbReference>
<dbReference type="Gene3D" id="3.40.50.2300">
    <property type="match status" value="2"/>
</dbReference>
<dbReference type="CDD" id="cd00130">
    <property type="entry name" value="PAS"/>
    <property type="match status" value="1"/>
</dbReference>
<dbReference type="NCBIfam" id="TIGR00229">
    <property type="entry name" value="sensory_box"/>
    <property type="match status" value="1"/>
</dbReference>
<name>A0A0S6VTA3_9BACT</name>
<dbReference type="PANTHER" id="PTHR30146">
    <property type="entry name" value="LACI-RELATED TRANSCRIPTIONAL REPRESSOR"/>
    <property type="match status" value="1"/>
</dbReference>
<dbReference type="SUPFAM" id="SSF46689">
    <property type="entry name" value="Homeodomain-like"/>
    <property type="match status" value="1"/>
</dbReference>
<accession>A0A0S6VTA3</accession>
<dbReference type="STRING" id="1499966.U14_02004"/>
<dbReference type="Pfam" id="PF12833">
    <property type="entry name" value="HTH_18"/>
    <property type="match status" value="1"/>
</dbReference>
<evidence type="ECO:0000256" key="4">
    <source>
        <dbReference type="SAM" id="Coils"/>
    </source>
</evidence>
<organism evidence="7">
    <name type="scientific">Candidatus Moduliflexus flocculans</name>
    <dbReference type="NCBI Taxonomy" id="1499966"/>
    <lineage>
        <taxon>Bacteria</taxon>
        <taxon>Candidatus Moduliflexota</taxon>
        <taxon>Candidatus Moduliflexia</taxon>
        <taxon>Candidatus Moduliflexales</taxon>
        <taxon>Candidatus Moduliflexaceae</taxon>
    </lineage>
</organism>
<keyword evidence="2" id="KW-0238">DNA-binding</keyword>
<evidence type="ECO:0000313" key="8">
    <source>
        <dbReference type="Proteomes" id="UP000030700"/>
    </source>
</evidence>
<keyword evidence="3" id="KW-0804">Transcription</keyword>
<dbReference type="PROSITE" id="PS50113">
    <property type="entry name" value="PAC"/>
    <property type="match status" value="1"/>
</dbReference>
<reference evidence="7" key="1">
    <citation type="journal article" date="2015" name="PeerJ">
        <title>First genomic representation of candidate bacterial phylum KSB3 points to enhanced environmental sensing as a trigger of wastewater bulking.</title>
        <authorList>
            <person name="Sekiguchi Y."/>
            <person name="Ohashi A."/>
            <person name="Parks D.H."/>
            <person name="Yamauchi T."/>
            <person name="Tyson G.W."/>
            <person name="Hugenholtz P."/>
        </authorList>
    </citation>
    <scope>NUCLEOTIDE SEQUENCE [LARGE SCALE GENOMIC DNA]</scope>
</reference>
<protein>
    <submittedName>
        <fullName evidence="7">PAS/PAC sensor hybrid histidine kinase</fullName>
    </submittedName>
</protein>
<dbReference type="InterPro" id="IPR018060">
    <property type="entry name" value="HTH_AraC"/>
</dbReference>
<dbReference type="PANTHER" id="PTHR30146:SF24">
    <property type="entry name" value="XYLOSE OPERON REGULATORY PROTEIN"/>
    <property type="match status" value="1"/>
</dbReference>
<evidence type="ECO:0000256" key="2">
    <source>
        <dbReference type="ARBA" id="ARBA00023125"/>
    </source>
</evidence>
<dbReference type="Gene3D" id="3.30.450.20">
    <property type="entry name" value="PAS domain"/>
    <property type="match status" value="1"/>
</dbReference>